<feature type="transmembrane region" description="Helical" evidence="2">
    <location>
        <begin position="80"/>
        <end position="100"/>
    </location>
</feature>
<name>A0AAP9HAD1_9GAMM</name>
<feature type="transmembrane region" description="Helical" evidence="2">
    <location>
        <begin position="54"/>
        <end position="73"/>
    </location>
</feature>
<feature type="transmembrane region" description="Helical" evidence="2">
    <location>
        <begin position="30"/>
        <end position="48"/>
    </location>
</feature>
<dbReference type="Proteomes" id="UP001171299">
    <property type="component" value="Unassembled WGS sequence"/>
</dbReference>
<feature type="transmembrane region" description="Helical" evidence="2">
    <location>
        <begin position="206"/>
        <end position="223"/>
    </location>
</feature>
<dbReference type="EMBL" id="JAUOOM010000006">
    <property type="protein sequence ID" value="MDO6406521.1"/>
    <property type="molecule type" value="Genomic_DNA"/>
</dbReference>
<dbReference type="AlphaFoldDB" id="A0AAP9HAD1"/>
<reference evidence="5" key="1">
    <citation type="submission" date="2017-11" db="EMBL/GenBank/DDBJ databases">
        <title>Genome sequence of Pantoea sp. MSR2.</title>
        <authorList>
            <person name="Nascimento F.X."/>
        </authorList>
    </citation>
    <scope>NUCLEOTIDE SEQUENCE [LARGE SCALE GENOMIC DNA]</scope>
    <source>
        <strain evidence="5">MSR2</strain>
        <plasmid evidence="5">pmsr2c</plasmid>
    </source>
</reference>
<keyword evidence="2" id="KW-0812">Transmembrane</keyword>
<evidence type="ECO:0000313" key="3">
    <source>
        <dbReference type="EMBL" id="MDO6406521.1"/>
    </source>
</evidence>
<geneLocation type="plasmid" evidence="5">
    <name>pmsr2c</name>
</geneLocation>
<reference evidence="4" key="2">
    <citation type="journal article" date="2020" name="Environ. Microbiol.">
        <title>The extreme plant-growth-promoting properties of Pantoea phytobeneficialis MSR2 revealed by functional and genomic analysis.</title>
        <authorList>
            <person name="Nascimento F.X."/>
            <person name="Hernandez A.G."/>
            <person name="Glick B.R."/>
            <person name="Rossi M.J."/>
        </authorList>
    </citation>
    <scope>NUCLEOTIDE SEQUENCE</scope>
    <source>
        <strain evidence="4">MSR2</strain>
    </source>
</reference>
<dbReference type="RefSeq" id="WP_208727015.1">
    <property type="nucleotide sequence ID" value="NZ_CP024639.1"/>
</dbReference>
<feature type="transmembrane region" description="Helical" evidence="2">
    <location>
        <begin position="106"/>
        <end position="128"/>
    </location>
</feature>
<evidence type="ECO:0000313" key="6">
    <source>
        <dbReference type="Proteomes" id="UP001171299"/>
    </source>
</evidence>
<dbReference type="EMBL" id="CP024639">
    <property type="protein sequence ID" value="QGR09618.1"/>
    <property type="molecule type" value="Genomic_DNA"/>
</dbReference>
<organism evidence="4 5">
    <name type="scientific">Pantoea phytobeneficialis</name>
    <dbReference type="NCBI Taxonomy" id="2052056"/>
    <lineage>
        <taxon>Bacteria</taxon>
        <taxon>Pseudomonadati</taxon>
        <taxon>Pseudomonadota</taxon>
        <taxon>Gammaproteobacteria</taxon>
        <taxon>Enterobacterales</taxon>
        <taxon>Erwiniaceae</taxon>
        <taxon>Pantoea</taxon>
    </lineage>
</organism>
<keyword evidence="6" id="KW-1185">Reference proteome</keyword>
<keyword evidence="2" id="KW-1133">Transmembrane helix</keyword>
<keyword evidence="2" id="KW-0472">Membrane</keyword>
<reference evidence="3" key="3">
    <citation type="submission" date="2023-07" db="EMBL/GenBank/DDBJ databases">
        <title>The extreme plant-growth-promoting properties of Pantoea phytobeneficialis PF55 revealed by functional and genomic analysis.</title>
        <authorList>
            <person name="Nascimento F.X."/>
            <person name="Marcio R.J."/>
        </authorList>
    </citation>
    <scope>NUCLEOTIDE SEQUENCE</scope>
    <source>
        <strain evidence="3">PF55</strain>
    </source>
</reference>
<accession>A0AAP9HAD1</accession>
<evidence type="ECO:0000313" key="4">
    <source>
        <dbReference type="EMBL" id="QGR09618.1"/>
    </source>
</evidence>
<dbReference type="PANTHER" id="PTHR36838">
    <property type="entry name" value="AUXIN EFFLUX CARRIER FAMILY PROTEIN"/>
    <property type="match status" value="1"/>
</dbReference>
<keyword evidence="4" id="KW-0614">Plasmid</keyword>
<feature type="transmembrane region" description="Helical" evidence="2">
    <location>
        <begin position="235"/>
        <end position="256"/>
    </location>
</feature>
<protein>
    <submittedName>
        <fullName evidence="4">Permease</fullName>
    </submittedName>
</protein>
<dbReference type="KEGG" id="ppho:CTZ24_24440"/>
<geneLocation type="plasmid" evidence="4">
    <name>pMSR2C</name>
</geneLocation>
<sequence>MTIFVPLIYLFAGWLVGKTAWDLKAAASWVLTRVAIPVVIIFNIATRFGSMSTIIIATAISMLIMLMASRYFFRDPIKSLCFSYLNIGWLGLPVATALFGDQAATIVIAAYVGSSIVGNSVGAGMLSGHHFRLLKLVQTPPVLALIVGAALIPFSQQITLWFNDLYEVAKFLMSFLGMAVLGVWLSKTELTLKDLRHEVRPYLIKSAAMLMMIWLMIGLARIVDFRLITENTPTLYLFCLLPPAANIIVLETHYLGTGRSARIITCGTCISILAMSLFAAAITIGKTMGIVF</sequence>
<evidence type="ECO:0000313" key="5">
    <source>
        <dbReference type="Proteomes" id="UP000424872"/>
    </source>
</evidence>
<feature type="transmembrane region" description="Helical" evidence="2">
    <location>
        <begin position="263"/>
        <end position="284"/>
    </location>
</feature>
<feature type="transmembrane region" description="Helical" evidence="2">
    <location>
        <begin position="140"/>
        <end position="162"/>
    </location>
</feature>
<keyword evidence="1" id="KW-0813">Transport</keyword>
<dbReference type="PANTHER" id="PTHR36838:SF3">
    <property type="entry name" value="TRANSPORTER AUXIN EFFLUX CARRIER EC FAMILY"/>
    <property type="match status" value="1"/>
</dbReference>
<evidence type="ECO:0000256" key="2">
    <source>
        <dbReference type="SAM" id="Phobius"/>
    </source>
</evidence>
<feature type="transmembrane region" description="Helical" evidence="2">
    <location>
        <begin position="168"/>
        <end position="185"/>
    </location>
</feature>
<gene>
    <name evidence="4" type="ORF">CTZ24_24440</name>
    <name evidence="3" type="ORF">Q3404_08035</name>
</gene>
<dbReference type="Proteomes" id="UP000424872">
    <property type="component" value="Plasmid pMSR2C"/>
</dbReference>
<proteinExistence type="predicted"/>
<evidence type="ECO:0000256" key="1">
    <source>
        <dbReference type="ARBA" id="ARBA00022448"/>
    </source>
</evidence>